<evidence type="ECO:0000313" key="1">
    <source>
        <dbReference type="EMBL" id="CAH1230674.1"/>
    </source>
</evidence>
<keyword evidence="2" id="KW-1185">Reference proteome</keyword>
<accession>A0ABM9D0L4</accession>
<sequence length="92" mass="10967">MKVGISKRDYDYMTPFELRVHIEEYFEREKFMQKERITAAYMGAYFERVKKMPDIKKLFENDQQEVKPKEQTGAEMLAEVTRLNAMFGGTVE</sequence>
<organism evidence="1 2">
    <name type="scientific">Paenibacillus allorhizoplanae</name>
    <dbReference type="NCBI Taxonomy" id="2905648"/>
    <lineage>
        <taxon>Bacteria</taxon>
        <taxon>Bacillati</taxon>
        <taxon>Bacillota</taxon>
        <taxon>Bacilli</taxon>
        <taxon>Bacillales</taxon>
        <taxon>Paenibacillaceae</taxon>
        <taxon>Paenibacillus</taxon>
    </lineage>
</organism>
<comment type="caution">
    <text evidence="1">The sequence shown here is derived from an EMBL/GenBank/DDBJ whole genome shotgun (WGS) entry which is preliminary data.</text>
</comment>
<evidence type="ECO:0000313" key="2">
    <source>
        <dbReference type="Proteomes" id="UP000838821"/>
    </source>
</evidence>
<dbReference type="EMBL" id="CAKMMW010000038">
    <property type="protein sequence ID" value="CAH1230674.1"/>
    <property type="molecule type" value="Genomic_DNA"/>
</dbReference>
<gene>
    <name evidence="1" type="ORF">PAECIP111891_06718</name>
</gene>
<dbReference type="Proteomes" id="UP000838821">
    <property type="component" value="Unassembled WGS sequence"/>
</dbReference>
<proteinExistence type="predicted"/>
<protein>
    <submittedName>
        <fullName evidence="1">Uncharacterized protein</fullName>
    </submittedName>
</protein>
<reference evidence="1" key="1">
    <citation type="submission" date="2022-01" db="EMBL/GenBank/DDBJ databases">
        <authorList>
            <person name="Criscuolo A."/>
        </authorList>
    </citation>
    <scope>NUCLEOTIDE SEQUENCE</scope>
    <source>
        <strain evidence="1">CIP111891</strain>
    </source>
</reference>
<name>A0ABM9D0L4_9BACL</name>